<dbReference type="Pfam" id="PF24233">
    <property type="entry name" value="DUF7446"/>
    <property type="match status" value="1"/>
</dbReference>
<dbReference type="AlphaFoldDB" id="A0A2K8QTB3"/>
<keyword evidence="2" id="KW-1185">Reference proteome</keyword>
<dbReference type="Proteomes" id="UP000231901">
    <property type="component" value="Chromosome"/>
</dbReference>
<accession>A0A2K8QTB3</accession>
<dbReference type="KEGG" id="dfn:CVE23_15835"/>
<evidence type="ECO:0000313" key="1">
    <source>
        <dbReference type="EMBL" id="ATZ96713.1"/>
    </source>
</evidence>
<evidence type="ECO:0000313" key="2">
    <source>
        <dbReference type="Proteomes" id="UP000231901"/>
    </source>
</evidence>
<name>A0A2K8QTB3_9GAMM</name>
<sequence length="78" mass="8412">MGASPLTGQVFYGTINTEKGIWIGKKTDVTDMAYRAVAESLMHNGRDIVFTLKDGRELVLRADVRDPGVTNPTTGGAE</sequence>
<protein>
    <submittedName>
        <fullName evidence="1">Uncharacterized protein</fullName>
    </submittedName>
</protein>
<organism evidence="1 2">
    <name type="scientific">Dickeya fangzhongdai</name>
    <dbReference type="NCBI Taxonomy" id="1778540"/>
    <lineage>
        <taxon>Bacteria</taxon>
        <taxon>Pseudomonadati</taxon>
        <taxon>Pseudomonadota</taxon>
        <taxon>Gammaproteobacteria</taxon>
        <taxon>Enterobacterales</taxon>
        <taxon>Pectobacteriaceae</taxon>
        <taxon>Dickeya</taxon>
    </lineage>
</organism>
<proteinExistence type="predicted"/>
<dbReference type="EMBL" id="CP025003">
    <property type="protein sequence ID" value="ATZ96713.1"/>
    <property type="molecule type" value="Genomic_DNA"/>
</dbReference>
<gene>
    <name evidence="1" type="ORF">CVE23_15835</name>
</gene>
<dbReference type="InterPro" id="IPR055869">
    <property type="entry name" value="DUF7446"/>
</dbReference>
<reference evidence="2" key="1">
    <citation type="journal article" date="2018" name="Genome Announc.">
        <title>Complete genome sequence of a Dickeya fangzhongdai type strain causing bleeding canker of pear tree trunks.</title>
        <authorList>
            <person name="Zhao Y."/>
            <person name="Tian Y."/>
            <person name="Li X."/>
            <person name="Hu B."/>
        </authorList>
    </citation>
    <scope>NUCLEOTIDE SEQUENCE [LARGE SCALE GENOMIC DNA]</scope>
    <source>
        <strain evidence="2">DSM 101947</strain>
    </source>
</reference>